<dbReference type="RefSeq" id="WP_252436998.1">
    <property type="nucleotide sequence ID" value="NZ_JAGSOV010000020.1"/>
</dbReference>
<dbReference type="GO" id="GO:0008233">
    <property type="term" value="F:peptidase activity"/>
    <property type="evidence" value="ECO:0007669"/>
    <property type="project" value="UniProtKB-KW"/>
</dbReference>
<sequence>MVGLRTTATGVAAAVAVVAALVAAAAPGPAATAAGTVAAGAVPAPVPAAVTAPARSGPPAPSAPTPGPQWAPVADAAIRPGVLTETAGGGLCTSNFVFAGGGRTYLGQAAHCAGTGADTEIDGCTAATLPLGTRVTIRAADGTRRAGTLAYSSWVAMQAGGETDPAACAGNDFALVELAPADVADVNPSAPFFGGPTGLHTGGLAAGAEVFGYGSPRARIGSGASAPLRPKVGAAAGPAPPPPPPPRAPPGPPPAPRGVGDSGAGYLDADGRAVGLLSTLTLNSAEGVSDGLTDLAAALGYAAANGGLGGVELVLGTEPFTATPPGVPLTAIAPPAGPGVGG</sequence>
<feature type="signal peptide" evidence="2">
    <location>
        <begin position="1"/>
        <end position="25"/>
    </location>
</feature>
<keyword evidence="4" id="KW-1185">Reference proteome</keyword>
<gene>
    <name evidence="3" type="ORF">KDL28_09150</name>
</gene>
<comment type="caution">
    <text evidence="3">The sequence shown here is derived from an EMBL/GenBank/DDBJ whole genome shotgun (WGS) entry which is preliminary data.</text>
</comment>
<feature type="compositionally biased region" description="Pro residues" evidence="1">
    <location>
        <begin position="56"/>
        <end position="69"/>
    </location>
</feature>
<keyword evidence="3" id="KW-0645">Protease</keyword>
<dbReference type="Proteomes" id="UP001165283">
    <property type="component" value="Unassembled WGS sequence"/>
</dbReference>
<evidence type="ECO:0000256" key="1">
    <source>
        <dbReference type="SAM" id="MobiDB-lite"/>
    </source>
</evidence>
<feature type="region of interest" description="Disordered" evidence="1">
    <location>
        <begin position="222"/>
        <end position="265"/>
    </location>
</feature>
<feature type="region of interest" description="Disordered" evidence="1">
    <location>
        <begin position="52"/>
        <end position="72"/>
    </location>
</feature>
<reference evidence="3" key="1">
    <citation type="submission" date="2021-04" db="EMBL/GenBank/DDBJ databases">
        <title>Pseudonocardia sp. nov., isolated from sandy soil of mangrove forest.</title>
        <authorList>
            <person name="Zan Z."/>
            <person name="Huang R."/>
            <person name="Liu W."/>
        </authorList>
    </citation>
    <scope>NUCLEOTIDE SEQUENCE</scope>
    <source>
        <strain evidence="3">S2-4</strain>
    </source>
</reference>
<evidence type="ECO:0000313" key="3">
    <source>
        <dbReference type="EMBL" id="MCO1655219.1"/>
    </source>
</evidence>
<feature type="chain" id="PRO_5045052420" evidence="2">
    <location>
        <begin position="26"/>
        <end position="342"/>
    </location>
</feature>
<organism evidence="3 4">
    <name type="scientific">Pseudonocardia humida</name>
    <dbReference type="NCBI Taxonomy" id="2800819"/>
    <lineage>
        <taxon>Bacteria</taxon>
        <taxon>Bacillati</taxon>
        <taxon>Actinomycetota</taxon>
        <taxon>Actinomycetes</taxon>
        <taxon>Pseudonocardiales</taxon>
        <taxon>Pseudonocardiaceae</taxon>
        <taxon>Pseudonocardia</taxon>
    </lineage>
</organism>
<dbReference type="InterPro" id="IPR009003">
    <property type="entry name" value="Peptidase_S1_PA"/>
</dbReference>
<proteinExistence type="predicted"/>
<keyword evidence="3" id="KW-0378">Hydrolase</keyword>
<accession>A0ABT0ZX67</accession>
<evidence type="ECO:0000313" key="4">
    <source>
        <dbReference type="Proteomes" id="UP001165283"/>
    </source>
</evidence>
<keyword evidence="2" id="KW-0732">Signal</keyword>
<name>A0ABT0ZX67_9PSEU</name>
<evidence type="ECO:0000256" key="2">
    <source>
        <dbReference type="SAM" id="SignalP"/>
    </source>
</evidence>
<protein>
    <submittedName>
        <fullName evidence="3">Serine protease</fullName>
    </submittedName>
</protein>
<dbReference type="EMBL" id="JAGSOV010000020">
    <property type="protein sequence ID" value="MCO1655219.1"/>
    <property type="molecule type" value="Genomic_DNA"/>
</dbReference>
<feature type="compositionally biased region" description="Pro residues" evidence="1">
    <location>
        <begin position="238"/>
        <end position="256"/>
    </location>
</feature>
<dbReference type="GO" id="GO:0006508">
    <property type="term" value="P:proteolysis"/>
    <property type="evidence" value="ECO:0007669"/>
    <property type="project" value="UniProtKB-KW"/>
</dbReference>
<dbReference type="SUPFAM" id="SSF50494">
    <property type="entry name" value="Trypsin-like serine proteases"/>
    <property type="match status" value="1"/>
</dbReference>